<reference evidence="3 4" key="1">
    <citation type="journal article" date="2018" name="Science">
        <title>The opium poppy genome and morphinan production.</title>
        <authorList>
            <person name="Guo L."/>
            <person name="Winzer T."/>
            <person name="Yang X."/>
            <person name="Li Y."/>
            <person name="Ning Z."/>
            <person name="He Z."/>
            <person name="Teodor R."/>
            <person name="Lu Y."/>
            <person name="Bowser T.A."/>
            <person name="Graham I.A."/>
            <person name="Ye K."/>
        </authorList>
    </citation>
    <scope>NUCLEOTIDE SEQUENCE [LARGE SCALE GENOMIC DNA]</scope>
    <source>
        <strain evidence="4">cv. HN1</strain>
        <tissue evidence="3">Leaves</tissue>
    </source>
</reference>
<gene>
    <name evidence="3" type="ORF">C5167_021238</name>
</gene>
<feature type="domain" description="VQ" evidence="2">
    <location>
        <begin position="87"/>
        <end position="109"/>
    </location>
</feature>
<dbReference type="Gramene" id="RZC52817">
    <property type="protein sequence ID" value="RZC52817"/>
    <property type="gene ID" value="C5167_021238"/>
</dbReference>
<dbReference type="InterPro" id="IPR008889">
    <property type="entry name" value="VQ"/>
</dbReference>
<dbReference type="EMBL" id="CM010716">
    <property type="protein sequence ID" value="RZC52817.1"/>
    <property type="molecule type" value="Genomic_DNA"/>
</dbReference>
<evidence type="ECO:0000256" key="1">
    <source>
        <dbReference type="SAM" id="MobiDB-lite"/>
    </source>
</evidence>
<dbReference type="InterPro" id="IPR039607">
    <property type="entry name" value="VQ_8/17/18/20/21/25"/>
</dbReference>
<sequence>MYSSGGNDENTYINMIVTTGYRKELQLQGPRPPPLKVLLKDSIHSLSNKVISKKPITGINHDSRHQFVGRRRRSNLGNQPIVIHLRSPKIIHTRPQDFMDLVQQLTGNHHQQCTEANVEEDDHWNNSDETQSNKEFNGDEDMVINNKDNNDDDPFLELQLNCSSASSDQGVSTISSLKGSKIFSPVFANTRFISSSPNTSTNSYNWHDFGGSIF</sequence>
<proteinExistence type="predicted"/>
<evidence type="ECO:0000313" key="4">
    <source>
        <dbReference type="Proteomes" id="UP000316621"/>
    </source>
</evidence>
<dbReference type="Proteomes" id="UP000316621">
    <property type="component" value="Chromosome 2"/>
</dbReference>
<feature type="region of interest" description="Disordered" evidence="1">
    <location>
        <begin position="118"/>
        <end position="139"/>
    </location>
</feature>
<dbReference type="PANTHER" id="PTHR33143">
    <property type="entry name" value="F16F4.1 PROTEIN-RELATED"/>
    <property type="match status" value="1"/>
</dbReference>
<protein>
    <recommendedName>
        <fullName evidence="2">VQ domain-containing protein</fullName>
    </recommendedName>
</protein>
<dbReference type="OMA" id="IACTNSH"/>
<dbReference type="PANTHER" id="PTHR33143:SF63">
    <property type="entry name" value="F16F4.1 PROTEIN"/>
    <property type="match status" value="1"/>
</dbReference>
<organism evidence="3 4">
    <name type="scientific">Papaver somniferum</name>
    <name type="common">Opium poppy</name>
    <dbReference type="NCBI Taxonomy" id="3469"/>
    <lineage>
        <taxon>Eukaryota</taxon>
        <taxon>Viridiplantae</taxon>
        <taxon>Streptophyta</taxon>
        <taxon>Embryophyta</taxon>
        <taxon>Tracheophyta</taxon>
        <taxon>Spermatophyta</taxon>
        <taxon>Magnoliopsida</taxon>
        <taxon>Ranunculales</taxon>
        <taxon>Papaveraceae</taxon>
        <taxon>Papaveroideae</taxon>
        <taxon>Papaver</taxon>
    </lineage>
</organism>
<accession>A0A4Y7IW02</accession>
<name>A0A4Y7IW02_PAPSO</name>
<keyword evidence="4" id="KW-1185">Reference proteome</keyword>
<dbReference type="AlphaFoldDB" id="A0A4Y7IW02"/>
<dbReference type="GO" id="GO:0005634">
    <property type="term" value="C:nucleus"/>
    <property type="evidence" value="ECO:0007669"/>
    <property type="project" value="TreeGrafter"/>
</dbReference>
<evidence type="ECO:0000259" key="2">
    <source>
        <dbReference type="Pfam" id="PF05678"/>
    </source>
</evidence>
<evidence type="ECO:0000313" key="3">
    <source>
        <dbReference type="EMBL" id="RZC52817.1"/>
    </source>
</evidence>
<dbReference type="Pfam" id="PF05678">
    <property type="entry name" value="VQ"/>
    <property type="match status" value="1"/>
</dbReference>